<evidence type="ECO:0000313" key="1">
    <source>
        <dbReference type="EMBL" id="KAF5774744.1"/>
    </source>
</evidence>
<gene>
    <name evidence="1" type="ORF">HanXRQr2_Chr13g0604161</name>
</gene>
<sequence length="87" mass="10113">MESPVEIEMLLYTGGSWKVDHTPGDAVYTEYKGDTIGTHLLKADDPDITFMNITIEKDEDLEYHFRDHVRMQIDEGKPVELYHTVRD</sequence>
<name>A0A9K3HDT2_HELAN</name>
<dbReference type="Proteomes" id="UP000215914">
    <property type="component" value="Unassembled WGS sequence"/>
</dbReference>
<protein>
    <submittedName>
        <fullName evidence="1">Uncharacterized protein</fullName>
    </submittedName>
</protein>
<reference evidence="1" key="2">
    <citation type="submission" date="2020-06" db="EMBL/GenBank/DDBJ databases">
        <title>Helianthus annuus Genome sequencing and assembly Release 2.</title>
        <authorList>
            <person name="Gouzy J."/>
            <person name="Langlade N."/>
            <person name="Munos S."/>
        </authorList>
    </citation>
    <scope>NUCLEOTIDE SEQUENCE</scope>
    <source>
        <tissue evidence="1">Leaves</tissue>
    </source>
</reference>
<dbReference type="EMBL" id="MNCJ02000328">
    <property type="protein sequence ID" value="KAF5774744.1"/>
    <property type="molecule type" value="Genomic_DNA"/>
</dbReference>
<proteinExistence type="predicted"/>
<keyword evidence="2" id="KW-1185">Reference proteome</keyword>
<evidence type="ECO:0000313" key="2">
    <source>
        <dbReference type="Proteomes" id="UP000215914"/>
    </source>
</evidence>
<comment type="caution">
    <text evidence="1">The sequence shown here is derived from an EMBL/GenBank/DDBJ whole genome shotgun (WGS) entry which is preliminary data.</text>
</comment>
<organism evidence="1 2">
    <name type="scientific">Helianthus annuus</name>
    <name type="common">Common sunflower</name>
    <dbReference type="NCBI Taxonomy" id="4232"/>
    <lineage>
        <taxon>Eukaryota</taxon>
        <taxon>Viridiplantae</taxon>
        <taxon>Streptophyta</taxon>
        <taxon>Embryophyta</taxon>
        <taxon>Tracheophyta</taxon>
        <taxon>Spermatophyta</taxon>
        <taxon>Magnoliopsida</taxon>
        <taxon>eudicotyledons</taxon>
        <taxon>Gunneridae</taxon>
        <taxon>Pentapetalae</taxon>
        <taxon>asterids</taxon>
        <taxon>campanulids</taxon>
        <taxon>Asterales</taxon>
        <taxon>Asteraceae</taxon>
        <taxon>Asteroideae</taxon>
        <taxon>Heliantheae alliance</taxon>
        <taxon>Heliantheae</taxon>
        <taxon>Helianthus</taxon>
    </lineage>
</organism>
<dbReference type="AlphaFoldDB" id="A0A9K3HDT2"/>
<dbReference type="Gramene" id="mRNA:HanXRQr2_Chr13g0604161">
    <property type="protein sequence ID" value="mRNA:HanXRQr2_Chr13g0604161"/>
    <property type="gene ID" value="HanXRQr2_Chr13g0604161"/>
</dbReference>
<accession>A0A9K3HDT2</accession>
<reference evidence="1" key="1">
    <citation type="journal article" date="2017" name="Nature">
        <title>The sunflower genome provides insights into oil metabolism, flowering and Asterid evolution.</title>
        <authorList>
            <person name="Badouin H."/>
            <person name="Gouzy J."/>
            <person name="Grassa C.J."/>
            <person name="Murat F."/>
            <person name="Staton S.E."/>
            <person name="Cottret L."/>
            <person name="Lelandais-Briere C."/>
            <person name="Owens G.L."/>
            <person name="Carrere S."/>
            <person name="Mayjonade B."/>
            <person name="Legrand L."/>
            <person name="Gill N."/>
            <person name="Kane N.C."/>
            <person name="Bowers J.E."/>
            <person name="Hubner S."/>
            <person name="Bellec A."/>
            <person name="Berard A."/>
            <person name="Berges H."/>
            <person name="Blanchet N."/>
            <person name="Boniface M.C."/>
            <person name="Brunel D."/>
            <person name="Catrice O."/>
            <person name="Chaidir N."/>
            <person name="Claudel C."/>
            <person name="Donnadieu C."/>
            <person name="Faraut T."/>
            <person name="Fievet G."/>
            <person name="Helmstetter N."/>
            <person name="King M."/>
            <person name="Knapp S.J."/>
            <person name="Lai Z."/>
            <person name="Le Paslier M.C."/>
            <person name="Lippi Y."/>
            <person name="Lorenzon L."/>
            <person name="Mandel J.R."/>
            <person name="Marage G."/>
            <person name="Marchand G."/>
            <person name="Marquand E."/>
            <person name="Bret-Mestries E."/>
            <person name="Morien E."/>
            <person name="Nambeesan S."/>
            <person name="Nguyen T."/>
            <person name="Pegot-Espagnet P."/>
            <person name="Pouilly N."/>
            <person name="Raftis F."/>
            <person name="Sallet E."/>
            <person name="Schiex T."/>
            <person name="Thomas J."/>
            <person name="Vandecasteele C."/>
            <person name="Vares D."/>
            <person name="Vear F."/>
            <person name="Vautrin S."/>
            <person name="Crespi M."/>
            <person name="Mangin B."/>
            <person name="Burke J.M."/>
            <person name="Salse J."/>
            <person name="Munos S."/>
            <person name="Vincourt P."/>
            <person name="Rieseberg L.H."/>
            <person name="Langlade N.B."/>
        </authorList>
    </citation>
    <scope>NUCLEOTIDE SEQUENCE</scope>
    <source>
        <tissue evidence="1">Leaves</tissue>
    </source>
</reference>